<dbReference type="Proteomes" id="UP000469385">
    <property type="component" value="Unassembled WGS sequence"/>
</dbReference>
<feature type="transmembrane region" description="Helical" evidence="1">
    <location>
        <begin position="318"/>
        <end position="336"/>
    </location>
</feature>
<comment type="caution">
    <text evidence="3">The sequence shown here is derived from an EMBL/GenBank/DDBJ whole genome shotgun (WGS) entry which is preliminary data.</text>
</comment>
<dbReference type="PANTHER" id="PTHR35342:SF5">
    <property type="entry name" value="TRICARBOXYLIC TRANSPORT PROTEIN"/>
    <property type="match status" value="1"/>
</dbReference>
<feature type="transmembrane region" description="Helical" evidence="1">
    <location>
        <begin position="416"/>
        <end position="444"/>
    </location>
</feature>
<evidence type="ECO:0000313" key="4">
    <source>
        <dbReference type="Proteomes" id="UP000469385"/>
    </source>
</evidence>
<feature type="transmembrane region" description="Helical" evidence="1">
    <location>
        <begin position="200"/>
        <end position="220"/>
    </location>
</feature>
<protein>
    <submittedName>
        <fullName evidence="3">Tripartite tricarboxylate transporter permease</fullName>
    </submittedName>
</protein>
<organism evidence="3 4">
    <name type="scientific">Ramlibacter pinisoli</name>
    <dbReference type="NCBI Taxonomy" id="2682844"/>
    <lineage>
        <taxon>Bacteria</taxon>
        <taxon>Pseudomonadati</taxon>
        <taxon>Pseudomonadota</taxon>
        <taxon>Betaproteobacteria</taxon>
        <taxon>Burkholderiales</taxon>
        <taxon>Comamonadaceae</taxon>
        <taxon>Ramlibacter</taxon>
    </lineage>
</organism>
<feature type="transmembrane region" description="Helical" evidence="1">
    <location>
        <begin position="20"/>
        <end position="39"/>
    </location>
</feature>
<feature type="domain" description="DUF112" evidence="2">
    <location>
        <begin position="20"/>
        <end position="441"/>
    </location>
</feature>
<evidence type="ECO:0000259" key="2">
    <source>
        <dbReference type="Pfam" id="PF01970"/>
    </source>
</evidence>
<dbReference type="EMBL" id="WSEL01000009">
    <property type="protein sequence ID" value="MVQ32444.1"/>
    <property type="molecule type" value="Genomic_DNA"/>
</dbReference>
<sequence length="503" mass="52884">MDLISNLAIGFGVAFTPINLLYAFIGCLLGTLIGVLPGIGPVATIAMLLPATYALPPVSALIMLAGIYYGASYGGSTTAILVNLPGESSSVVTVIDGYQMARQGRAGPALAAAGLGSFFAGCVGTLILAAFAAPLTEVAFKFGPAEYFSLMILGLIGAVVLASGSLIKAVAMIVLGLLLGLVGTDVNSGVARFSFDIPELTDGIGFIVIAMGVFGYGEIIQNLSHSSEHREVFTAKVEHLFPTKEDFRNMIPAVLRGTLLGSALGILPGGGALLSAFAAYTIEKKTKLRPGEVPFGKGNIRGVAAPESANNAGSQTSFIPLLTLGIPPNAVMALMVGAMTIHNIQPGPQVMTSNPQLFWGLIASMWIGNAMLVILNLPLIGMWIKLLTVPYRWLFPSIVLFCAIGVYSTNNNTWDIWMVAAFGIIGYAFIKLGAEPAPLLLGFILGPMMEENLRRALLLSRGDWSVLITRPLSAGLLAAALLLLIIVLLPSVKHKREEAFVEE</sequence>
<dbReference type="InterPro" id="IPR002823">
    <property type="entry name" value="DUF112_TM"/>
</dbReference>
<keyword evidence="1" id="KW-0472">Membrane</keyword>
<accession>A0A6N8IZM7</accession>
<dbReference type="RefSeq" id="WP_157400401.1">
    <property type="nucleotide sequence ID" value="NZ_WSEL01000009.1"/>
</dbReference>
<evidence type="ECO:0000313" key="3">
    <source>
        <dbReference type="EMBL" id="MVQ32444.1"/>
    </source>
</evidence>
<name>A0A6N8IZM7_9BURK</name>
<feature type="transmembrane region" description="Helical" evidence="1">
    <location>
        <begin position="357"/>
        <end position="384"/>
    </location>
</feature>
<keyword evidence="1" id="KW-1133">Transmembrane helix</keyword>
<feature type="transmembrane region" description="Helical" evidence="1">
    <location>
        <begin position="390"/>
        <end position="409"/>
    </location>
</feature>
<keyword evidence="4" id="KW-1185">Reference proteome</keyword>
<feature type="transmembrane region" description="Helical" evidence="1">
    <location>
        <begin position="464"/>
        <end position="489"/>
    </location>
</feature>
<feature type="transmembrane region" description="Helical" evidence="1">
    <location>
        <begin position="51"/>
        <end position="71"/>
    </location>
</feature>
<feature type="transmembrane region" description="Helical" evidence="1">
    <location>
        <begin position="147"/>
        <end position="180"/>
    </location>
</feature>
<reference evidence="3 4" key="1">
    <citation type="submission" date="2019-12" db="EMBL/GenBank/DDBJ databases">
        <authorList>
            <person name="Huq M.A."/>
        </authorList>
    </citation>
    <scope>NUCLEOTIDE SEQUENCE [LARGE SCALE GENOMIC DNA]</scope>
    <source>
        <strain evidence="3 4">MAH-25</strain>
    </source>
</reference>
<dbReference type="AlphaFoldDB" id="A0A6N8IZM7"/>
<feature type="transmembrane region" description="Helical" evidence="1">
    <location>
        <begin position="109"/>
        <end position="135"/>
    </location>
</feature>
<dbReference type="PANTHER" id="PTHR35342">
    <property type="entry name" value="TRICARBOXYLIC TRANSPORT PROTEIN"/>
    <property type="match status" value="1"/>
</dbReference>
<dbReference type="Pfam" id="PF01970">
    <property type="entry name" value="TctA"/>
    <property type="match status" value="1"/>
</dbReference>
<gene>
    <name evidence="3" type="ORF">GON04_23515</name>
</gene>
<keyword evidence="1" id="KW-0812">Transmembrane</keyword>
<proteinExistence type="predicted"/>
<feature type="transmembrane region" description="Helical" evidence="1">
    <location>
        <begin position="258"/>
        <end position="282"/>
    </location>
</feature>
<evidence type="ECO:0000256" key="1">
    <source>
        <dbReference type="SAM" id="Phobius"/>
    </source>
</evidence>